<proteinExistence type="predicted"/>
<dbReference type="EMBL" id="NKHF01000084">
    <property type="protein sequence ID" value="PCK30473.1"/>
    <property type="molecule type" value="Genomic_DNA"/>
</dbReference>
<dbReference type="AlphaFoldDB" id="A0A2A5JLY9"/>
<organism evidence="1 2">
    <name type="scientific">Pseudoalteromonas piscicida</name>
    <dbReference type="NCBI Taxonomy" id="43662"/>
    <lineage>
        <taxon>Bacteria</taxon>
        <taxon>Pseudomonadati</taxon>
        <taxon>Pseudomonadota</taxon>
        <taxon>Gammaproteobacteria</taxon>
        <taxon>Alteromonadales</taxon>
        <taxon>Pseudoalteromonadaceae</taxon>
        <taxon>Pseudoalteromonas</taxon>
    </lineage>
</organism>
<dbReference type="Proteomes" id="UP000228621">
    <property type="component" value="Unassembled WGS sequence"/>
</dbReference>
<comment type="caution">
    <text evidence="1">The sequence shown here is derived from an EMBL/GenBank/DDBJ whole genome shotgun (WGS) entry which is preliminary data.</text>
</comment>
<dbReference type="OrthoDB" id="983041at2"/>
<accession>A0A2A5JLY9</accession>
<gene>
    <name evidence="1" type="ORF">CEX98_17650</name>
</gene>
<name>A0A2A5JLY9_PSEO7</name>
<evidence type="ECO:0000313" key="2">
    <source>
        <dbReference type="Proteomes" id="UP000228621"/>
    </source>
</evidence>
<evidence type="ECO:0000313" key="1">
    <source>
        <dbReference type="EMBL" id="PCK30473.1"/>
    </source>
</evidence>
<protein>
    <submittedName>
        <fullName evidence="1">Uncharacterized protein</fullName>
    </submittedName>
</protein>
<sequence length="116" mass="13285">MISRFVNGALLITRERNRQLIEEGHSTEQDDQYKNGALAMAGIVYATVASVSPELREEYRQVFKQGQRVHHWPWDGSNPKLEPKDDLESRIKELTKAGALIAAEIDKLQRKLRAQE</sequence>
<reference evidence="2" key="1">
    <citation type="journal article" date="2019" name="Genome Announc.">
        <title>Draft Genome Sequence of Pseudoalteromonas piscicida Strain 36Y ROTHPW, an Hypersaline Seawater Isolate from the South Coast of Sonora, Mexico.</title>
        <authorList>
            <person name="Sanchez-Diaz R."/>
            <person name="Molina-Garza Z.J."/>
            <person name="Cruz-Suarez L.E."/>
            <person name="Selvin J."/>
            <person name="Kiran G.S."/>
            <person name="Ibarra-Gamez J.C."/>
            <person name="Gomez-Gil B."/>
            <person name="Galaviz-Silva L."/>
        </authorList>
    </citation>
    <scope>NUCLEOTIDE SEQUENCE [LARGE SCALE GENOMIC DNA]</scope>
    <source>
        <strain evidence="2">36Y_RITHPW</strain>
    </source>
</reference>
<keyword evidence="2" id="KW-1185">Reference proteome</keyword>